<dbReference type="Gene3D" id="2.30.30.830">
    <property type="match status" value="1"/>
</dbReference>
<keyword evidence="1" id="KW-0732">Signal</keyword>
<dbReference type="Proteomes" id="UP001224083">
    <property type="component" value="Unassembled WGS sequence"/>
</dbReference>
<reference evidence="2 3" key="1">
    <citation type="submission" date="2022-12" db="EMBL/GenBank/DDBJ databases">
        <title>Genome sequence of Pasteurellaceae Bisgaard Taxon 45.</title>
        <authorList>
            <person name="Foggin C."/>
            <person name="Rosen L.E."/>
            <person name="Henton M."/>
            <person name="Buys A."/>
            <person name="Floyd T."/>
            <person name="Turner A.D."/>
            <person name="Tarbin J."/>
            <person name="Lloyd A.S."/>
            <person name="Chaitezvi C."/>
            <person name="Ellis R.J."/>
            <person name="Roberts H.C."/>
            <person name="Dastjerdi A."/>
            <person name="Nunez A."/>
            <person name="Van Vliet A.H."/>
            <person name="Steinbach F."/>
        </authorList>
    </citation>
    <scope>NUCLEOTIDE SEQUENCE [LARGE SCALE GENOMIC DNA]</scope>
    <source>
        <strain evidence="2 3">VF20HR</strain>
    </source>
</reference>
<name>A0ABT9KCP3_9PAST</name>
<feature type="chain" id="PRO_5045370325" evidence="1">
    <location>
        <begin position="20"/>
        <end position="121"/>
    </location>
</feature>
<dbReference type="EMBL" id="JAQAHH010000003">
    <property type="protein sequence ID" value="MDP9499834.1"/>
    <property type="molecule type" value="Genomic_DNA"/>
</dbReference>
<keyword evidence="3" id="KW-1185">Reference proteome</keyword>
<organism evidence="2 3">
    <name type="scientific">Bisgaard Taxon 45</name>
    <dbReference type="NCBI Taxonomy" id="304289"/>
    <lineage>
        <taxon>Bacteria</taxon>
        <taxon>Pseudomonadati</taxon>
        <taxon>Pseudomonadota</taxon>
        <taxon>Gammaproteobacteria</taxon>
        <taxon>Pasteurellales</taxon>
        <taxon>Pasteurellaceae</taxon>
    </lineage>
</organism>
<dbReference type="Pfam" id="PF04351">
    <property type="entry name" value="PilP"/>
    <property type="match status" value="1"/>
</dbReference>
<sequence>MMRIKIMLILSMLSVTVLADPFDKHKREKGQPQTPLCHQAIPVVFAQHPLNALRLVGVLQQNTVWQAFFVNDNAQIETVTVGQFVSSDALKVQQIDQFGVQLSYWKNKQTCTDEGIISLKF</sequence>
<evidence type="ECO:0000313" key="3">
    <source>
        <dbReference type="Proteomes" id="UP001224083"/>
    </source>
</evidence>
<gene>
    <name evidence="2" type="ORF">O7M46_02575</name>
</gene>
<evidence type="ECO:0000313" key="2">
    <source>
        <dbReference type="EMBL" id="MDP9499834.1"/>
    </source>
</evidence>
<proteinExistence type="predicted"/>
<evidence type="ECO:0000256" key="1">
    <source>
        <dbReference type="SAM" id="SignalP"/>
    </source>
</evidence>
<feature type="signal peptide" evidence="1">
    <location>
        <begin position="1"/>
        <end position="19"/>
    </location>
</feature>
<protein>
    <submittedName>
        <fullName evidence="2">Pilus assembly protein PilP</fullName>
    </submittedName>
</protein>
<accession>A0ABT9KCP3</accession>
<comment type="caution">
    <text evidence="2">The sequence shown here is derived from an EMBL/GenBank/DDBJ whole genome shotgun (WGS) entry which is preliminary data.</text>
</comment>
<dbReference type="InterPro" id="IPR007446">
    <property type="entry name" value="PilP"/>
</dbReference>